<dbReference type="HOGENOM" id="CLU_2533071_0_0_4"/>
<gene>
    <name evidence="2" type="ORF">HMPREF9440_00614</name>
</gene>
<dbReference type="AlphaFoldDB" id="H3KD09"/>
<organism evidence="2 3">
    <name type="scientific">Sutterella parvirubra YIT 11816</name>
    <dbReference type="NCBI Taxonomy" id="762967"/>
    <lineage>
        <taxon>Bacteria</taxon>
        <taxon>Pseudomonadati</taxon>
        <taxon>Pseudomonadota</taxon>
        <taxon>Betaproteobacteria</taxon>
        <taxon>Burkholderiales</taxon>
        <taxon>Sutterellaceae</taxon>
        <taxon>Sutterella</taxon>
    </lineage>
</organism>
<name>H3KD09_9BURK</name>
<protein>
    <submittedName>
        <fullName evidence="2">Uncharacterized protein</fullName>
    </submittedName>
</protein>
<feature type="region of interest" description="Disordered" evidence="1">
    <location>
        <begin position="1"/>
        <end position="57"/>
    </location>
</feature>
<dbReference type="Proteomes" id="UP000004956">
    <property type="component" value="Unassembled WGS sequence"/>
</dbReference>
<comment type="caution">
    <text evidence="2">The sequence shown here is derived from an EMBL/GenBank/DDBJ whole genome shotgun (WGS) entry which is preliminary data.</text>
</comment>
<evidence type="ECO:0000313" key="3">
    <source>
        <dbReference type="Proteomes" id="UP000004956"/>
    </source>
</evidence>
<reference evidence="2 3" key="1">
    <citation type="submission" date="2011-11" db="EMBL/GenBank/DDBJ databases">
        <authorList>
            <person name="Weinstock G."/>
            <person name="Sodergren E."/>
            <person name="Clifton S."/>
            <person name="Fulton L."/>
            <person name="Fulton B."/>
            <person name="Courtney L."/>
            <person name="Fronick C."/>
            <person name="Harrison M."/>
            <person name="Strong C."/>
            <person name="Farmer C."/>
            <person name="Delahaunty K."/>
            <person name="Markovic C."/>
            <person name="Hall O."/>
            <person name="Minx P."/>
            <person name="Tomlinson C."/>
            <person name="Mitreva M."/>
            <person name="Hou S."/>
            <person name="Chen J."/>
            <person name="Wollam A."/>
            <person name="Pepin K.H."/>
            <person name="Johnson M."/>
            <person name="Bhonagiri V."/>
            <person name="Zhang X."/>
            <person name="Suruliraj S."/>
            <person name="Warren W."/>
            <person name="Chinwalla A."/>
            <person name="Mardis E.R."/>
            <person name="Wilson R.K."/>
        </authorList>
    </citation>
    <scope>NUCLEOTIDE SEQUENCE [LARGE SCALE GENOMIC DNA]</scope>
    <source>
        <strain evidence="2 3">YIT 11816</strain>
    </source>
</reference>
<feature type="non-terminal residue" evidence="2">
    <location>
        <position position="84"/>
    </location>
</feature>
<proteinExistence type="predicted"/>
<evidence type="ECO:0000256" key="1">
    <source>
        <dbReference type="SAM" id="MobiDB-lite"/>
    </source>
</evidence>
<dbReference type="STRING" id="762967.HMPREF9440_00614"/>
<evidence type="ECO:0000313" key="2">
    <source>
        <dbReference type="EMBL" id="EHY32005.1"/>
    </source>
</evidence>
<sequence length="84" mass="9465">MTADGVPSPSSFTRPRRRNRKQNENKKRARSTKTGLETFGEVRGRAPPRGRPAPEENILKERGFLDLLPHPGEEARAAEDDVEK</sequence>
<accession>H3KD09</accession>
<keyword evidence="3" id="KW-1185">Reference proteome</keyword>
<dbReference type="EMBL" id="AFBQ01000075">
    <property type="protein sequence ID" value="EHY32005.1"/>
    <property type="molecule type" value="Genomic_DNA"/>
</dbReference>